<evidence type="ECO:0000256" key="7">
    <source>
        <dbReference type="ARBA" id="ARBA00023136"/>
    </source>
</evidence>
<feature type="transmembrane region" description="Helical" evidence="9">
    <location>
        <begin position="144"/>
        <end position="163"/>
    </location>
</feature>
<reference evidence="11" key="1">
    <citation type="journal article" date="2019" name="Int. J. Syst. Evol. Microbiol.">
        <title>The Global Catalogue of Microorganisms (GCM) 10K type strain sequencing project: providing services to taxonomists for standard genome sequencing and annotation.</title>
        <authorList>
            <consortium name="The Broad Institute Genomics Platform"/>
            <consortium name="The Broad Institute Genome Sequencing Center for Infectious Disease"/>
            <person name="Wu L."/>
            <person name="Ma J."/>
        </authorList>
    </citation>
    <scope>NUCLEOTIDE SEQUENCE [LARGE SCALE GENOMIC DNA]</scope>
    <source>
        <strain evidence="11">JCM 3106</strain>
    </source>
</reference>
<sequence length="342" mass="34423">MKTTDEAPRLAGGSPGVPAPSPGARWRALVAPLGQQLAPFTIVFVICVVLWILTPHFLTTSNILGNLVQMSSLAIIAVGATMVIVAAGIDLSVSTVVGLAGVVSTVSIVEYGTGVPLGLLAGVAAGGLVGLVNGLLVSKLGLPAFITTLGTLSVCGGAALLITDGKAVYGLPDGFKWLGNGTVLGIPVPIVLMLVVAFAGHFLLSRTTLGRAAYAIGGNPETARLSGINVAAILIALYVISGLLAGLAGILEASRVVSGQPTAGTNYNLNAIAAAVIGGASLFGGEGRIVGAVVGAMILQLIGNGSNLLNISTFWQSVIVGVVVILAVLYDQIRHRRARKAT</sequence>
<name>A0ABP6KYH4_9ACTN</name>
<dbReference type="RefSeq" id="WP_344900524.1">
    <property type="nucleotide sequence ID" value="NZ_BAAAWD010000015.1"/>
</dbReference>
<keyword evidence="6 9" id="KW-1133">Transmembrane helix</keyword>
<evidence type="ECO:0000256" key="8">
    <source>
        <dbReference type="SAM" id="MobiDB-lite"/>
    </source>
</evidence>
<evidence type="ECO:0000313" key="10">
    <source>
        <dbReference type="EMBL" id="GAA3023482.1"/>
    </source>
</evidence>
<dbReference type="Pfam" id="PF02653">
    <property type="entry name" value="BPD_transp_2"/>
    <property type="match status" value="1"/>
</dbReference>
<evidence type="ECO:0000256" key="3">
    <source>
        <dbReference type="ARBA" id="ARBA00022475"/>
    </source>
</evidence>
<dbReference type="PANTHER" id="PTHR32196:SF21">
    <property type="entry name" value="ABC TRANSPORTER PERMEASE PROTEIN YPHD-RELATED"/>
    <property type="match status" value="1"/>
</dbReference>
<feature type="transmembrane region" description="Helical" evidence="9">
    <location>
        <begin position="70"/>
        <end position="103"/>
    </location>
</feature>
<dbReference type="EMBL" id="BAAAWD010000015">
    <property type="protein sequence ID" value="GAA3023482.1"/>
    <property type="molecule type" value="Genomic_DNA"/>
</dbReference>
<proteinExistence type="predicted"/>
<keyword evidence="11" id="KW-1185">Reference proteome</keyword>
<feature type="transmembrane region" description="Helical" evidence="9">
    <location>
        <begin position="313"/>
        <end position="330"/>
    </location>
</feature>
<evidence type="ECO:0000256" key="6">
    <source>
        <dbReference type="ARBA" id="ARBA00022989"/>
    </source>
</evidence>
<accession>A0ABP6KYH4</accession>
<feature type="transmembrane region" description="Helical" evidence="9">
    <location>
        <begin position="225"/>
        <end position="247"/>
    </location>
</feature>
<evidence type="ECO:0000256" key="9">
    <source>
        <dbReference type="SAM" id="Phobius"/>
    </source>
</evidence>
<feature type="transmembrane region" description="Helical" evidence="9">
    <location>
        <begin position="289"/>
        <end position="307"/>
    </location>
</feature>
<feature type="region of interest" description="Disordered" evidence="8">
    <location>
        <begin position="1"/>
        <end position="20"/>
    </location>
</feature>
<dbReference type="CDD" id="cd06579">
    <property type="entry name" value="TM_PBP1_transp_AraH_like"/>
    <property type="match status" value="1"/>
</dbReference>
<evidence type="ECO:0000256" key="1">
    <source>
        <dbReference type="ARBA" id="ARBA00004651"/>
    </source>
</evidence>
<organism evidence="10 11">
    <name type="scientific">Streptosporangium longisporum</name>
    <dbReference type="NCBI Taxonomy" id="46187"/>
    <lineage>
        <taxon>Bacteria</taxon>
        <taxon>Bacillati</taxon>
        <taxon>Actinomycetota</taxon>
        <taxon>Actinomycetes</taxon>
        <taxon>Streptosporangiales</taxon>
        <taxon>Streptosporangiaceae</taxon>
        <taxon>Streptosporangium</taxon>
    </lineage>
</organism>
<keyword evidence="7 9" id="KW-0472">Membrane</keyword>
<evidence type="ECO:0000256" key="5">
    <source>
        <dbReference type="ARBA" id="ARBA00022692"/>
    </source>
</evidence>
<dbReference type="Proteomes" id="UP001499930">
    <property type="component" value="Unassembled WGS sequence"/>
</dbReference>
<comment type="subcellular location">
    <subcellularLocation>
        <location evidence="1">Cell membrane</location>
        <topology evidence="1">Multi-pass membrane protein</topology>
    </subcellularLocation>
</comment>
<evidence type="ECO:0000256" key="2">
    <source>
        <dbReference type="ARBA" id="ARBA00022448"/>
    </source>
</evidence>
<keyword evidence="4" id="KW-0997">Cell inner membrane</keyword>
<comment type="caution">
    <text evidence="10">The sequence shown here is derived from an EMBL/GenBank/DDBJ whole genome shotgun (WGS) entry which is preliminary data.</text>
</comment>
<dbReference type="PANTHER" id="PTHR32196">
    <property type="entry name" value="ABC TRANSPORTER PERMEASE PROTEIN YPHD-RELATED-RELATED"/>
    <property type="match status" value="1"/>
</dbReference>
<evidence type="ECO:0000256" key="4">
    <source>
        <dbReference type="ARBA" id="ARBA00022519"/>
    </source>
</evidence>
<evidence type="ECO:0000313" key="11">
    <source>
        <dbReference type="Proteomes" id="UP001499930"/>
    </source>
</evidence>
<dbReference type="InterPro" id="IPR001851">
    <property type="entry name" value="ABC_transp_permease"/>
</dbReference>
<keyword evidence="5 9" id="KW-0812">Transmembrane</keyword>
<keyword evidence="2" id="KW-0813">Transport</keyword>
<feature type="transmembrane region" description="Helical" evidence="9">
    <location>
        <begin position="183"/>
        <end position="204"/>
    </location>
</feature>
<gene>
    <name evidence="10" type="ORF">GCM10017559_56000</name>
</gene>
<feature type="transmembrane region" description="Helical" evidence="9">
    <location>
        <begin position="267"/>
        <end position="284"/>
    </location>
</feature>
<protein>
    <submittedName>
        <fullName evidence="10">ABC transporter permease</fullName>
    </submittedName>
</protein>
<feature type="transmembrane region" description="Helical" evidence="9">
    <location>
        <begin position="115"/>
        <end position="137"/>
    </location>
</feature>
<feature type="transmembrane region" description="Helical" evidence="9">
    <location>
        <begin position="37"/>
        <end position="58"/>
    </location>
</feature>
<keyword evidence="3" id="KW-1003">Cell membrane</keyword>